<keyword evidence="7" id="KW-0653">Protein transport</keyword>
<gene>
    <name evidence="9" type="ORF">RM706_01735</name>
</gene>
<proteinExistence type="inferred from homology"/>
<dbReference type="InterPro" id="IPR003400">
    <property type="entry name" value="ExbD"/>
</dbReference>
<evidence type="ECO:0000256" key="5">
    <source>
        <dbReference type="ARBA" id="ARBA00022989"/>
    </source>
</evidence>
<dbReference type="PANTHER" id="PTHR30558">
    <property type="entry name" value="EXBD MEMBRANE COMPONENT OF PMF-DRIVEN MACROMOLECULE IMPORT SYSTEM"/>
    <property type="match status" value="1"/>
</dbReference>
<protein>
    <submittedName>
        <fullName evidence="9">Biopolymer transporter ExbD</fullName>
    </submittedName>
</protein>
<evidence type="ECO:0000313" key="9">
    <source>
        <dbReference type="EMBL" id="MDT0605729.1"/>
    </source>
</evidence>
<sequence>MAIKRETPEVNAGSMADIAFLLLIFFLVTTTLETDAGLSRKLPTTNDPSKIKERNLFRVNLNGSNQLLVEGQVLDIKDLREEAIAFLDNGRLYSGDGYCSYCKGNRDDLSSDNPQKAIISLSNTRETNYGHYITVQNELVGAYNALRNREAMRIYRVSYEDLMADYEDGKLSQEDKAVFKAKIEKIRELFPKNLSEAELNSK</sequence>
<comment type="similarity">
    <text evidence="2 7">Belongs to the ExbD/TolR family.</text>
</comment>
<comment type="subcellular location">
    <subcellularLocation>
        <location evidence="1">Cell membrane</location>
        <topology evidence="1">Single-pass membrane protein</topology>
    </subcellularLocation>
    <subcellularLocation>
        <location evidence="7">Cell membrane</location>
        <topology evidence="7">Single-pass type II membrane protein</topology>
    </subcellularLocation>
</comment>
<keyword evidence="5 8" id="KW-1133">Transmembrane helix</keyword>
<dbReference type="EMBL" id="JAVRHR010000001">
    <property type="protein sequence ID" value="MDT0605729.1"/>
    <property type="molecule type" value="Genomic_DNA"/>
</dbReference>
<comment type="caution">
    <text evidence="9">The sequence shown here is derived from an EMBL/GenBank/DDBJ whole genome shotgun (WGS) entry which is preliminary data.</text>
</comment>
<evidence type="ECO:0000256" key="2">
    <source>
        <dbReference type="ARBA" id="ARBA00005811"/>
    </source>
</evidence>
<evidence type="ECO:0000256" key="4">
    <source>
        <dbReference type="ARBA" id="ARBA00022692"/>
    </source>
</evidence>
<organism evidence="9 10">
    <name type="scientific">Croceitalea rosinachiae</name>
    <dbReference type="NCBI Taxonomy" id="3075596"/>
    <lineage>
        <taxon>Bacteria</taxon>
        <taxon>Pseudomonadati</taxon>
        <taxon>Bacteroidota</taxon>
        <taxon>Flavobacteriia</taxon>
        <taxon>Flavobacteriales</taxon>
        <taxon>Flavobacteriaceae</taxon>
        <taxon>Croceitalea</taxon>
    </lineage>
</organism>
<keyword evidence="3" id="KW-1003">Cell membrane</keyword>
<keyword evidence="7" id="KW-0813">Transport</keyword>
<evidence type="ECO:0000256" key="6">
    <source>
        <dbReference type="ARBA" id="ARBA00023136"/>
    </source>
</evidence>
<dbReference type="RefSeq" id="WP_311349296.1">
    <property type="nucleotide sequence ID" value="NZ_JAVRHR010000001.1"/>
</dbReference>
<evidence type="ECO:0000256" key="3">
    <source>
        <dbReference type="ARBA" id="ARBA00022475"/>
    </source>
</evidence>
<keyword evidence="6 8" id="KW-0472">Membrane</keyword>
<accession>A0ABU3A700</accession>
<evidence type="ECO:0000313" key="10">
    <source>
        <dbReference type="Proteomes" id="UP001255246"/>
    </source>
</evidence>
<keyword evidence="10" id="KW-1185">Reference proteome</keyword>
<feature type="transmembrane region" description="Helical" evidence="8">
    <location>
        <begin position="12"/>
        <end position="32"/>
    </location>
</feature>
<evidence type="ECO:0000256" key="8">
    <source>
        <dbReference type="SAM" id="Phobius"/>
    </source>
</evidence>
<reference evidence="9 10" key="1">
    <citation type="submission" date="2023-09" db="EMBL/GenBank/DDBJ databases">
        <authorList>
            <person name="Rey-Velasco X."/>
        </authorList>
    </citation>
    <scope>NUCLEOTIDE SEQUENCE [LARGE SCALE GENOMIC DNA]</scope>
    <source>
        <strain evidence="9 10">F388</strain>
    </source>
</reference>
<dbReference type="Pfam" id="PF02472">
    <property type="entry name" value="ExbD"/>
    <property type="match status" value="1"/>
</dbReference>
<evidence type="ECO:0000256" key="7">
    <source>
        <dbReference type="RuleBase" id="RU003879"/>
    </source>
</evidence>
<dbReference type="Proteomes" id="UP001255246">
    <property type="component" value="Unassembled WGS sequence"/>
</dbReference>
<keyword evidence="4 7" id="KW-0812">Transmembrane</keyword>
<evidence type="ECO:0000256" key="1">
    <source>
        <dbReference type="ARBA" id="ARBA00004162"/>
    </source>
</evidence>
<dbReference type="PANTHER" id="PTHR30558:SF3">
    <property type="entry name" value="BIOPOLYMER TRANSPORT PROTEIN EXBD-RELATED"/>
    <property type="match status" value="1"/>
</dbReference>
<name>A0ABU3A700_9FLAO</name>